<gene>
    <name evidence="2" type="ORF">ACFPLB_04230</name>
</gene>
<dbReference type="Proteomes" id="UP001596016">
    <property type="component" value="Unassembled WGS sequence"/>
</dbReference>
<protein>
    <submittedName>
        <fullName evidence="2">Helix-turn-helix domain-containing protein</fullName>
    </submittedName>
</protein>
<dbReference type="Gene3D" id="1.10.1750.10">
    <property type="match status" value="1"/>
</dbReference>
<feature type="domain" description="Chromosomal replication initiator DnaA C-terminal" evidence="1">
    <location>
        <begin position="69"/>
        <end position="139"/>
    </location>
</feature>
<dbReference type="InterPro" id="IPR013159">
    <property type="entry name" value="DnaA_C"/>
</dbReference>
<evidence type="ECO:0000259" key="1">
    <source>
        <dbReference type="SMART" id="SM00760"/>
    </source>
</evidence>
<comment type="caution">
    <text evidence="2">The sequence shown here is derived from an EMBL/GenBank/DDBJ whole genome shotgun (WGS) entry which is preliminary data.</text>
</comment>
<sequence>MSIAAHGRFTEAGIARWKAEAARRAAVDEVARQIERIVSVASKEGIADRTAQMMDDAARRLFTPARSTTYADIENRLCRVFGVTPEAICGRSRNVPRVTLCRQAIMYWAMRRTLLSPAQIGKRMGGRDHSTVYYGIDAYPKKRAAQGRYLRSLPRDGVFRGRR</sequence>
<dbReference type="EMBL" id="JBHSLL010000012">
    <property type="protein sequence ID" value="MFC5385172.1"/>
    <property type="molecule type" value="Genomic_DNA"/>
</dbReference>
<dbReference type="Pfam" id="PF08299">
    <property type="entry name" value="Bac_DnaA_C"/>
    <property type="match status" value="1"/>
</dbReference>
<dbReference type="InterPro" id="IPR010921">
    <property type="entry name" value="Trp_repressor/repl_initiator"/>
</dbReference>
<proteinExistence type="predicted"/>
<dbReference type="SUPFAM" id="SSF48295">
    <property type="entry name" value="TrpR-like"/>
    <property type="match status" value="1"/>
</dbReference>
<dbReference type="SMART" id="SM00760">
    <property type="entry name" value="Bac_DnaA_C"/>
    <property type="match status" value="1"/>
</dbReference>
<name>A0ABW0GUR2_9HYPH</name>
<dbReference type="RefSeq" id="WP_378228062.1">
    <property type="nucleotide sequence ID" value="NZ_JBHSLL010000012.1"/>
</dbReference>
<organism evidence="2 3">
    <name type="scientific">Aquamicrobium segne</name>
    <dbReference type="NCBI Taxonomy" id="469547"/>
    <lineage>
        <taxon>Bacteria</taxon>
        <taxon>Pseudomonadati</taxon>
        <taxon>Pseudomonadota</taxon>
        <taxon>Alphaproteobacteria</taxon>
        <taxon>Hyphomicrobiales</taxon>
        <taxon>Phyllobacteriaceae</taxon>
        <taxon>Aquamicrobium</taxon>
    </lineage>
</organism>
<dbReference type="CDD" id="cd06571">
    <property type="entry name" value="Bac_DnaA_C"/>
    <property type="match status" value="1"/>
</dbReference>
<reference evidence="3" key="1">
    <citation type="journal article" date="2019" name="Int. J. Syst. Evol. Microbiol.">
        <title>The Global Catalogue of Microorganisms (GCM) 10K type strain sequencing project: providing services to taxonomists for standard genome sequencing and annotation.</title>
        <authorList>
            <consortium name="The Broad Institute Genomics Platform"/>
            <consortium name="The Broad Institute Genome Sequencing Center for Infectious Disease"/>
            <person name="Wu L."/>
            <person name="Ma J."/>
        </authorList>
    </citation>
    <scope>NUCLEOTIDE SEQUENCE [LARGE SCALE GENOMIC DNA]</scope>
    <source>
        <strain evidence="3">CGMCC 4.1415</strain>
    </source>
</reference>
<evidence type="ECO:0000313" key="2">
    <source>
        <dbReference type="EMBL" id="MFC5385172.1"/>
    </source>
</evidence>
<keyword evidence="3" id="KW-1185">Reference proteome</keyword>
<accession>A0ABW0GUR2</accession>
<evidence type="ECO:0000313" key="3">
    <source>
        <dbReference type="Proteomes" id="UP001596016"/>
    </source>
</evidence>